<dbReference type="Proteomes" id="UP001143304">
    <property type="component" value="Unassembled WGS sequence"/>
</dbReference>
<proteinExistence type="predicted"/>
<dbReference type="GO" id="GO:0008168">
    <property type="term" value="F:methyltransferase activity"/>
    <property type="evidence" value="ECO:0007669"/>
    <property type="project" value="UniProtKB-KW"/>
</dbReference>
<evidence type="ECO:0000313" key="1">
    <source>
        <dbReference type="EMBL" id="MCX2976731.1"/>
    </source>
</evidence>
<name>A0ABT3T3A1_9GAMM</name>
<keyword evidence="1" id="KW-0489">Methyltransferase</keyword>
<dbReference type="RefSeq" id="WP_279248472.1">
    <property type="nucleotide sequence ID" value="NZ_SHNO01000001.1"/>
</dbReference>
<reference evidence="1" key="1">
    <citation type="submission" date="2019-02" db="EMBL/GenBank/DDBJ databases">
        <authorList>
            <person name="Li S.-H."/>
        </authorList>
    </citation>
    <scope>NUCLEOTIDE SEQUENCE</scope>
    <source>
        <strain evidence="1">IMCC11814</strain>
    </source>
</reference>
<keyword evidence="2" id="KW-1185">Reference proteome</keyword>
<keyword evidence="1" id="KW-0808">Transferase</keyword>
<dbReference type="InterPro" id="IPR029063">
    <property type="entry name" value="SAM-dependent_MTases_sf"/>
</dbReference>
<dbReference type="EMBL" id="SHNO01000001">
    <property type="protein sequence ID" value="MCX2976731.1"/>
    <property type="molecule type" value="Genomic_DNA"/>
</dbReference>
<sequence length="464" mass="52130">MDTLSSSFRDPSGFVFLHDGVVHRQVNNSFAASYDTFLSSGLYDKLVQRKLLVAHEEITDGSVAGTHDCYRILKPQQIPFVSYPYEWSFSQLKDAAMLTLKVQHEAIRHGFILKDASAYNVQFLDSRPVFIDTLSFDTYDPGTPWVAYKQFCQHFLAPLALMAHTDVELSKLMISHIDGVPLTLASKLLPFKTRFNYAIATHIHLHSRMQQQHADNASGDTPLASKHSSLSEQSLNALMEALAKTVQKLTWKMPDTEWGDYYENTNYSDRAGEEKRDLVDRLLGSIPDQLAVVQDFGANTGEFSRIAAKHCALVVSQDIDPVAVEMNYRKSASDGPANILPLIQDFSSPSPAIGWGNAERDSFLQRSHCDALLVLALVHHLAISNNVPLSKIAALFASLTRWLVIEFVPKEDSQVIRLLATREDIFPDYTRDGFEAAFFHHFTIEESSPVAESERTLYLMKTRT</sequence>
<organism evidence="1 2">
    <name type="scientific">Candidatus Marimicrobium litorale</name>
    <dbReference type="NCBI Taxonomy" id="2518991"/>
    <lineage>
        <taxon>Bacteria</taxon>
        <taxon>Pseudomonadati</taxon>
        <taxon>Pseudomonadota</taxon>
        <taxon>Gammaproteobacteria</taxon>
        <taxon>Cellvibrionales</taxon>
        <taxon>Halieaceae</taxon>
        <taxon>Marimicrobium</taxon>
    </lineage>
</organism>
<dbReference type="GO" id="GO:0032259">
    <property type="term" value="P:methylation"/>
    <property type="evidence" value="ECO:0007669"/>
    <property type="project" value="UniProtKB-KW"/>
</dbReference>
<accession>A0ABT3T3A1</accession>
<comment type="caution">
    <text evidence="1">The sequence shown here is derived from an EMBL/GenBank/DDBJ whole genome shotgun (WGS) entry which is preliminary data.</text>
</comment>
<dbReference type="Gene3D" id="3.40.50.150">
    <property type="entry name" value="Vaccinia Virus protein VP39"/>
    <property type="match status" value="1"/>
</dbReference>
<protein>
    <submittedName>
        <fullName evidence="1">Class I SAM-dependent methyltransferase</fullName>
    </submittedName>
</protein>
<gene>
    <name evidence="1" type="ORF">EYC82_05130</name>
</gene>
<dbReference type="SUPFAM" id="SSF53335">
    <property type="entry name" value="S-adenosyl-L-methionine-dependent methyltransferases"/>
    <property type="match status" value="1"/>
</dbReference>
<evidence type="ECO:0000313" key="2">
    <source>
        <dbReference type="Proteomes" id="UP001143304"/>
    </source>
</evidence>